<dbReference type="GO" id="GO:0005886">
    <property type="term" value="C:plasma membrane"/>
    <property type="evidence" value="ECO:0007669"/>
    <property type="project" value="UniProtKB-SubCell"/>
</dbReference>
<dbReference type="GO" id="GO:0005524">
    <property type="term" value="F:ATP binding"/>
    <property type="evidence" value="ECO:0007669"/>
    <property type="project" value="UniProtKB-KW"/>
</dbReference>
<dbReference type="RefSeq" id="WP_132968059.1">
    <property type="nucleotide sequence ID" value="NZ_LEKL01000053.1"/>
</dbReference>
<dbReference type="SUPFAM" id="SSF52540">
    <property type="entry name" value="P-loop containing nucleoside triphosphate hydrolases"/>
    <property type="match status" value="2"/>
</dbReference>
<dbReference type="EMBL" id="SMCP01000014">
    <property type="protein sequence ID" value="TCV83681.1"/>
    <property type="molecule type" value="Genomic_DNA"/>
</dbReference>
<dbReference type="NCBIfam" id="NF007739">
    <property type="entry name" value="PRK10419.1"/>
    <property type="match status" value="2"/>
</dbReference>
<evidence type="ECO:0000256" key="1">
    <source>
        <dbReference type="ARBA" id="ARBA00004417"/>
    </source>
</evidence>
<evidence type="ECO:0000313" key="14">
    <source>
        <dbReference type="Proteomes" id="UP000305526"/>
    </source>
</evidence>
<comment type="subcellular location">
    <subcellularLocation>
        <location evidence="1">Cell inner membrane</location>
        <topology evidence="1">Peripheral membrane protein</topology>
    </subcellularLocation>
</comment>
<feature type="domain" description="ABC transporter" evidence="10">
    <location>
        <begin position="349"/>
        <end position="600"/>
    </location>
</feature>
<reference evidence="11 13" key="1">
    <citation type="submission" date="2019-03" db="EMBL/GenBank/DDBJ databases">
        <title>Genomic Encyclopedia of Type Strains, Phase IV (KMG-IV): sequencing the most valuable type-strain genomes for metagenomic binning, comparative biology and taxonomic classification.</title>
        <authorList>
            <person name="Goeker M."/>
        </authorList>
    </citation>
    <scope>NUCLEOTIDE SEQUENCE [LARGE SCALE GENOMIC DNA]</scope>
    <source>
        <strain evidence="11 13">DSM 28140</strain>
    </source>
</reference>
<accession>A0A4R3XXR1</accession>
<dbReference type="Pfam" id="PF00005">
    <property type="entry name" value="ABC_tran"/>
    <property type="match status" value="2"/>
</dbReference>
<dbReference type="GO" id="GO:0055085">
    <property type="term" value="P:transmembrane transport"/>
    <property type="evidence" value="ECO:0007669"/>
    <property type="project" value="UniProtKB-ARBA"/>
</dbReference>
<dbReference type="Pfam" id="PF08352">
    <property type="entry name" value="oligo_HPY"/>
    <property type="match status" value="2"/>
</dbReference>
<name>A0A4R3XXR1_9PAST</name>
<keyword evidence="4" id="KW-1003">Cell membrane</keyword>
<dbReference type="InterPro" id="IPR027417">
    <property type="entry name" value="P-loop_NTPase"/>
</dbReference>
<proteinExistence type="inferred from homology"/>
<protein>
    <submittedName>
        <fullName evidence="12">ABC transporter ATP-binding protein</fullName>
    </submittedName>
    <submittedName>
        <fullName evidence="11">Peptide/nickel transport system ATP-binding protein</fullName>
    </submittedName>
</protein>
<dbReference type="EMBL" id="VDGV01000011">
    <property type="protein sequence ID" value="TNG93202.1"/>
    <property type="molecule type" value="Genomic_DNA"/>
</dbReference>
<keyword evidence="6" id="KW-0547">Nucleotide-binding</keyword>
<dbReference type="NCBIfam" id="NF008453">
    <property type="entry name" value="PRK11308.1"/>
    <property type="match status" value="2"/>
</dbReference>
<dbReference type="InterPro" id="IPR050388">
    <property type="entry name" value="ABC_Ni/Peptide_Import"/>
</dbReference>
<dbReference type="NCBIfam" id="TIGR01727">
    <property type="entry name" value="oligo_HPY"/>
    <property type="match status" value="2"/>
</dbReference>
<organism evidence="11 13">
    <name type="scientific">Testudinibacter aquarius</name>
    <dbReference type="NCBI Taxonomy" id="1524974"/>
    <lineage>
        <taxon>Bacteria</taxon>
        <taxon>Pseudomonadati</taxon>
        <taxon>Pseudomonadota</taxon>
        <taxon>Gammaproteobacteria</taxon>
        <taxon>Pasteurellales</taxon>
        <taxon>Pasteurellaceae</taxon>
        <taxon>Testudinibacter</taxon>
    </lineage>
</organism>
<evidence type="ECO:0000256" key="3">
    <source>
        <dbReference type="ARBA" id="ARBA00022448"/>
    </source>
</evidence>
<comment type="caution">
    <text evidence="11">The sequence shown here is derived from an EMBL/GenBank/DDBJ whole genome shotgun (WGS) entry which is preliminary data.</text>
</comment>
<dbReference type="Proteomes" id="UP000305526">
    <property type="component" value="Unassembled WGS sequence"/>
</dbReference>
<dbReference type="Gene3D" id="3.40.50.300">
    <property type="entry name" value="P-loop containing nucleotide triphosphate hydrolases"/>
    <property type="match status" value="2"/>
</dbReference>
<dbReference type="InterPro" id="IPR003593">
    <property type="entry name" value="AAA+_ATPase"/>
</dbReference>
<evidence type="ECO:0000256" key="2">
    <source>
        <dbReference type="ARBA" id="ARBA00005417"/>
    </source>
</evidence>
<reference evidence="12 14" key="2">
    <citation type="submission" date="2019-05" db="EMBL/GenBank/DDBJ databases">
        <title>Pasteurellaceae isolates from reptiles.</title>
        <authorList>
            <person name="Bojesen A.M."/>
            <person name="Lund E."/>
        </authorList>
    </citation>
    <scope>NUCLEOTIDE SEQUENCE [LARGE SCALE GENOMIC DNA]</scope>
    <source>
        <strain evidence="12 14">ELNT2x</strain>
    </source>
</reference>
<feature type="domain" description="ABC transporter" evidence="10">
    <location>
        <begin position="6"/>
        <end position="256"/>
    </location>
</feature>
<keyword evidence="14" id="KW-1185">Reference proteome</keyword>
<dbReference type="GO" id="GO:0016887">
    <property type="term" value="F:ATP hydrolysis activity"/>
    <property type="evidence" value="ECO:0007669"/>
    <property type="project" value="InterPro"/>
</dbReference>
<dbReference type="CDD" id="cd03257">
    <property type="entry name" value="ABC_NikE_OppD_transporters"/>
    <property type="match status" value="2"/>
</dbReference>
<dbReference type="FunFam" id="3.40.50.300:FF:000016">
    <property type="entry name" value="Oligopeptide ABC transporter ATP-binding component"/>
    <property type="match status" value="1"/>
</dbReference>
<dbReference type="InterPro" id="IPR017871">
    <property type="entry name" value="ABC_transporter-like_CS"/>
</dbReference>
<dbReference type="PANTHER" id="PTHR43297">
    <property type="entry name" value="OLIGOPEPTIDE TRANSPORT ATP-BINDING PROTEIN APPD"/>
    <property type="match status" value="1"/>
</dbReference>
<evidence type="ECO:0000256" key="9">
    <source>
        <dbReference type="ARBA" id="ARBA00023136"/>
    </source>
</evidence>
<evidence type="ECO:0000256" key="6">
    <source>
        <dbReference type="ARBA" id="ARBA00022741"/>
    </source>
</evidence>
<dbReference type="PROSITE" id="PS00211">
    <property type="entry name" value="ABC_TRANSPORTER_1"/>
    <property type="match status" value="2"/>
</dbReference>
<keyword evidence="7 11" id="KW-0067">ATP-binding</keyword>
<keyword evidence="9" id="KW-0472">Membrane</keyword>
<evidence type="ECO:0000313" key="13">
    <source>
        <dbReference type="Proteomes" id="UP000294619"/>
    </source>
</evidence>
<dbReference type="SMART" id="SM00382">
    <property type="entry name" value="AAA"/>
    <property type="match status" value="2"/>
</dbReference>
<evidence type="ECO:0000256" key="4">
    <source>
        <dbReference type="ARBA" id="ARBA00022475"/>
    </source>
</evidence>
<keyword evidence="8" id="KW-1278">Translocase</keyword>
<evidence type="ECO:0000256" key="8">
    <source>
        <dbReference type="ARBA" id="ARBA00022967"/>
    </source>
</evidence>
<evidence type="ECO:0000259" key="10">
    <source>
        <dbReference type="PROSITE" id="PS50893"/>
    </source>
</evidence>
<keyword evidence="3" id="KW-0813">Transport</keyword>
<dbReference type="GO" id="GO:0015833">
    <property type="term" value="P:peptide transport"/>
    <property type="evidence" value="ECO:0007669"/>
    <property type="project" value="InterPro"/>
</dbReference>
<sequence>MSAELIKVDNLNLGFSKDNRQQPILRRISLSIKAGETIGIVGESGSGKSTLALALMGYLKSGLTRFEGEVYFAKQPLFSLKAKQLNRLRGGQIALIPQNAGQALTPTLTIGAQIDESLKLHTRLDRQQRHRKVIELLNLVRLPSAQTLLKRYPHQLSGGQQQRVAIAMALACGAKALLLDEPTTGLDVTTQAHILEFLHELAEQTQVAMVYVSHDLGVIARVCQRVVVMYAGEIVEQGDSEQLLSQPRHPYTQALLQAIPRMQSKRIPLALQGFPPPVGEVRSGCAFAPRCANATEVCRQTAPLLRQADPSQAEKSEVRCHFDIIAPRLPLAATAETTALTTDAATPLLTVSDLAISYQPRSWLDRLRQRSLFATVAGINFSLQPGKTLALVGESGSGKSTILRAIAGLQAPLQGSVQLGQTSLAATVKQRSLQQLQALQMIFQNADSALNPRHTIAEILSAPLKRYFQLSGTALQQRCEQLMEAVRLPKSYLPRFPAQLSGGEKQRIGIARAFAAEPQLILCDEVTSALDVSIQAAILTLLKQLQAEKNTAYILVSHDLAVVRAFADQIAVLYQGRICEIGSSEQIFSPPFHPYTEVLLGAILEPQPNNAPKLLRDDSILETPAPQGCPFQHRCPKKIIGICEIQSPPNRTFADGHQIFCHRSQPELMIPIF</sequence>
<evidence type="ECO:0000256" key="7">
    <source>
        <dbReference type="ARBA" id="ARBA00022840"/>
    </source>
</evidence>
<keyword evidence="5" id="KW-0997">Cell inner membrane</keyword>
<comment type="similarity">
    <text evidence="2">Belongs to the ABC transporter superfamily.</text>
</comment>
<dbReference type="AlphaFoldDB" id="A0A4R3XXR1"/>
<dbReference type="Proteomes" id="UP000294619">
    <property type="component" value="Unassembled WGS sequence"/>
</dbReference>
<evidence type="ECO:0000313" key="12">
    <source>
        <dbReference type="EMBL" id="TNG93202.1"/>
    </source>
</evidence>
<evidence type="ECO:0000313" key="11">
    <source>
        <dbReference type="EMBL" id="TCV83681.1"/>
    </source>
</evidence>
<gene>
    <name evidence="11" type="ORF">EDC16_11447</name>
    <name evidence="12" type="ORF">FHQ21_02100</name>
</gene>
<dbReference type="InterPro" id="IPR013563">
    <property type="entry name" value="Oligopep_ABC_C"/>
</dbReference>
<dbReference type="InterPro" id="IPR003439">
    <property type="entry name" value="ABC_transporter-like_ATP-bd"/>
</dbReference>
<dbReference type="PANTHER" id="PTHR43297:SF14">
    <property type="entry name" value="ATPASE AAA-TYPE CORE DOMAIN-CONTAINING PROTEIN"/>
    <property type="match status" value="1"/>
</dbReference>
<dbReference type="PROSITE" id="PS50893">
    <property type="entry name" value="ABC_TRANSPORTER_2"/>
    <property type="match status" value="2"/>
</dbReference>
<evidence type="ECO:0000256" key="5">
    <source>
        <dbReference type="ARBA" id="ARBA00022519"/>
    </source>
</evidence>